<feature type="transmembrane region" description="Helical" evidence="19">
    <location>
        <begin position="7"/>
        <end position="28"/>
    </location>
</feature>
<reference evidence="22 23" key="1">
    <citation type="submission" date="2016-10" db="EMBL/GenBank/DDBJ databases">
        <authorList>
            <person name="de Groot N.N."/>
        </authorList>
    </citation>
    <scope>NUCLEOTIDE SEQUENCE [LARGE SCALE GENOMIC DNA]</scope>
    <source>
        <strain evidence="22 23">DSM 21039</strain>
    </source>
</reference>
<evidence type="ECO:0000256" key="1">
    <source>
        <dbReference type="ARBA" id="ARBA00004236"/>
    </source>
</evidence>
<dbReference type="Gene3D" id="3.40.710.10">
    <property type="entry name" value="DD-peptidase/beta-lactamase superfamily"/>
    <property type="match status" value="2"/>
</dbReference>
<keyword evidence="14" id="KW-0511">Multifunctional enzyme</keyword>
<keyword evidence="6" id="KW-0121">Carboxypeptidase</keyword>
<keyword evidence="19" id="KW-0812">Transmembrane</keyword>
<evidence type="ECO:0000256" key="7">
    <source>
        <dbReference type="ARBA" id="ARBA00022670"/>
    </source>
</evidence>
<evidence type="ECO:0000256" key="9">
    <source>
        <dbReference type="ARBA" id="ARBA00022679"/>
    </source>
</evidence>
<dbReference type="GO" id="GO:0009252">
    <property type="term" value="P:peptidoglycan biosynthetic process"/>
    <property type="evidence" value="ECO:0007669"/>
    <property type="project" value="UniProtKB-KW"/>
</dbReference>
<feature type="domain" description="Glycosyl transferase family 51" evidence="21">
    <location>
        <begin position="56"/>
        <end position="238"/>
    </location>
</feature>
<evidence type="ECO:0000259" key="21">
    <source>
        <dbReference type="Pfam" id="PF00912"/>
    </source>
</evidence>
<dbReference type="SUPFAM" id="SSF56601">
    <property type="entry name" value="beta-lactamase/transpeptidase-like"/>
    <property type="match status" value="1"/>
</dbReference>
<evidence type="ECO:0000256" key="4">
    <source>
        <dbReference type="ARBA" id="ARBA00007739"/>
    </source>
</evidence>
<dbReference type="STRING" id="573321.SAMN04488505_113174"/>
<dbReference type="GO" id="GO:0008360">
    <property type="term" value="P:regulation of cell shape"/>
    <property type="evidence" value="ECO:0007669"/>
    <property type="project" value="UniProtKB-KW"/>
</dbReference>
<dbReference type="PANTHER" id="PTHR32282">
    <property type="entry name" value="BINDING PROTEIN TRANSPEPTIDASE, PUTATIVE-RELATED"/>
    <property type="match status" value="1"/>
</dbReference>
<feature type="region of interest" description="Disordered" evidence="18">
    <location>
        <begin position="732"/>
        <end position="795"/>
    </location>
</feature>
<dbReference type="InterPro" id="IPR001460">
    <property type="entry name" value="PCN-bd_Tpept"/>
</dbReference>
<evidence type="ECO:0000256" key="6">
    <source>
        <dbReference type="ARBA" id="ARBA00022645"/>
    </source>
</evidence>
<evidence type="ECO:0000256" key="13">
    <source>
        <dbReference type="ARBA" id="ARBA00023136"/>
    </source>
</evidence>
<keyword evidence="15" id="KW-0961">Cell wall biogenesis/degradation</keyword>
<evidence type="ECO:0000256" key="5">
    <source>
        <dbReference type="ARBA" id="ARBA00022475"/>
    </source>
</evidence>
<dbReference type="Proteomes" id="UP000198984">
    <property type="component" value="Unassembled WGS sequence"/>
</dbReference>
<evidence type="ECO:0000256" key="15">
    <source>
        <dbReference type="ARBA" id="ARBA00023316"/>
    </source>
</evidence>
<keyword evidence="11" id="KW-0133">Cell shape</keyword>
<keyword evidence="13 19" id="KW-0472">Membrane</keyword>
<comment type="similarity">
    <text evidence="4">In the N-terminal section; belongs to the glycosyltransferase 51 family.</text>
</comment>
<feature type="compositionally biased region" description="Basic and acidic residues" evidence="18">
    <location>
        <begin position="757"/>
        <end position="781"/>
    </location>
</feature>
<dbReference type="EMBL" id="FOBB01000013">
    <property type="protein sequence ID" value="SEN85314.1"/>
    <property type="molecule type" value="Genomic_DNA"/>
</dbReference>
<evidence type="ECO:0000256" key="3">
    <source>
        <dbReference type="ARBA" id="ARBA00007090"/>
    </source>
</evidence>
<dbReference type="GO" id="GO:0030288">
    <property type="term" value="C:outer membrane-bounded periplasmic space"/>
    <property type="evidence" value="ECO:0007669"/>
    <property type="project" value="TreeGrafter"/>
</dbReference>
<evidence type="ECO:0000256" key="18">
    <source>
        <dbReference type="SAM" id="MobiDB-lite"/>
    </source>
</evidence>
<dbReference type="InterPro" id="IPR036950">
    <property type="entry name" value="PBP_transglycosylase"/>
</dbReference>
<organism evidence="22 23">
    <name type="scientific">Chitinophaga rupis</name>
    <dbReference type="NCBI Taxonomy" id="573321"/>
    <lineage>
        <taxon>Bacteria</taxon>
        <taxon>Pseudomonadati</taxon>
        <taxon>Bacteroidota</taxon>
        <taxon>Chitinophagia</taxon>
        <taxon>Chitinophagales</taxon>
        <taxon>Chitinophagaceae</taxon>
        <taxon>Chitinophaga</taxon>
    </lineage>
</organism>
<evidence type="ECO:0000313" key="22">
    <source>
        <dbReference type="EMBL" id="SEN85314.1"/>
    </source>
</evidence>
<keyword evidence="19" id="KW-1133">Transmembrane helix</keyword>
<comment type="subcellular location">
    <subcellularLocation>
        <location evidence="1">Cell membrane</location>
    </subcellularLocation>
</comment>
<name>A0A1H8JX30_9BACT</name>
<dbReference type="GO" id="GO:0006508">
    <property type="term" value="P:proteolysis"/>
    <property type="evidence" value="ECO:0007669"/>
    <property type="project" value="UniProtKB-KW"/>
</dbReference>
<evidence type="ECO:0000313" key="23">
    <source>
        <dbReference type="Proteomes" id="UP000198984"/>
    </source>
</evidence>
<dbReference type="AlphaFoldDB" id="A0A1H8JX30"/>
<dbReference type="SUPFAM" id="SSF53955">
    <property type="entry name" value="Lysozyme-like"/>
    <property type="match status" value="1"/>
</dbReference>
<dbReference type="PANTHER" id="PTHR32282:SF11">
    <property type="entry name" value="PENICILLIN-BINDING PROTEIN 1B"/>
    <property type="match status" value="1"/>
</dbReference>
<dbReference type="RefSeq" id="WP_089921172.1">
    <property type="nucleotide sequence ID" value="NZ_FOBB01000013.1"/>
</dbReference>
<keyword evidence="5" id="KW-1003">Cell membrane</keyword>
<keyword evidence="7" id="KW-0645">Protease</keyword>
<sequence length="795" mass="89275">MKRSVKILWTVLLGLLGFFVLLLLLINFRVIGNMPSMEELENPRAALASGVIAEDGTILGKYYQVDRSSSDYNEISKNVINALIATEDERFYEHSGIDARSTIAIPFYLMVGKKRGSSTITQQLALNLQSDNAGKKRASNPVVRGFQKLQEWLIAIKLERNFTKQEIITLYLNTVAFGDNVYGIENGARTFFSKDAGHLSIEEAATLVGMLKGNTIFNPRRNPAASLLRRNTVIDQMEKNGYITKAEAEAAQSRPIVLRYNKIDHNKGLAPYFREVLRDELKDWCQAHKKADGSEYNLYRDGLKIYTTINPRMQLYAEEAVSKHLMDLQKVFAAQSNIKSGSVWKNWQKYLDRYMKESDRYLDMKEANASDDEIQKAFNTPTKMKVFAWRSPSEQDLNEIDTVMTPMDSIRYMRAILQAGFMAMDPESGEVKAWVGGPDFRYFKNDHVSKTRRQVGSTFKPFLYCFAIMNGMSPNTMLPNEPITIGNWTLTRNSEGSVGGQITMAGALARSLNLVSAYLIKQLGARAFADFAKNKIGFTSDIPPYPSIALGTPEISLYEMLQAYTMFPARGIITKPIYITRIEDRNGNILETFAPVKREVISENEAYTMVKMMEGVVGPGGTGARMRFRYKMEGEIAGKTGTTNDNTDGWFMGYTPQLLAGAWVGCENNFLRFNTTAAGQGANTGLPIWAYFFQKVYADKTLKIDPKAQFSMPPTLNNDIYLNYDSNVKPGAEAEDVGSGSASDYIDVSQYGEEPAPAEKDKKEAEKEKEQKEKDKEKEGQPKATYPPPPPKKDN</sequence>
<evidence type="ECO:0000256" key="16">
    <source>
        <dbReference type="ARBA" id="ARBA00034000"/>
    </source>
</evidence>
<keyword evidence="12" id="KW-0573">Peptidoglycan synthesis</keyword>
<evidence type="ECO:0000256" key="19">
    <source>
        <dbReference type="SAM" id="Phobius"/>
    </source>
</evidence>
<accession>A0A1H8JX30</accession>
<feature type="domain" description="Penicillin-binding protein transpeptidase" evidence="20">
    <location>
        <begin position="420"/>
        <end position="657"/>
    </location>
</feature>
<keyword evidence="10" id="KW-0378">Hydrolase</keyword>
<keyword evidence="23" id="KW-1185">Reference proteome</keyword>
<evidence type="ECO:0000256" key="14">
    <source>
        <dbReference type="ARBA" id="ARBA00023268"/>
    </source>
</evidence>
<keyword evidence="8" id="KW-0328">Glycosyltransferase</keyword>
<comment type="catalytic activity">
    <reaction evidence="17">
        <text>[GlcNAc-(1-&gt;4)-Mur2Ac(oyl-L-Ala-gamma-D-Glu-L-Lys-D-Ala-D-Ala)](n)-di-trans,octa-cis-undecaprenyl diphosphate + beta-D-GlcNAc-(1-&gt;4)-Mur2Ac(oyl-L-Ala-gamma-D-Glu-L-Lys-D-Ala-D-Ala)-di-trans,octa-cis-undecaprenyl diphosphate = [GlcNAc-(1-&gt;4)-Mur2Ac(oyl-L-Ala-gamma-D-Glu-L-Lys-D-Ala-D-Ala)](n+1)-di-trans,octa-cis-undecaprenyl diphosphate + di-trans,octa-cis-undecaprenyl diphosphate + H(+)</text>
        <dbReference type="Rhea" id="RHEA:23708"/>
        <dbReference type="Rhea" id="RHEA-COMP:9602"/>
        <dbReference type="Rhea" id="RHEA-COMP:9603"/>
        <dbReference type="ChEBI" id="CHEBI:15378"/>
        <dbReference type="ChEBI" id="CHEBI:58405"/>
        <dbReference type="ChEBI" id="CHEBI:60033"/>
        <dbReference type="ChEBI" id="CHEBI:78435"/>
        <dbReference type="EC" id="2.4.99.28"/>
    </reaction>
</comment>
<protein>
    <submittedName>
        <fullName evidence="22">Penicillin-binding protein 1A</fullName>
    </submittedName>
</protein>
<evidence type="ECO:0000256" key="8">
    <source>
        <dbReference type="ARBA" id="ARBA00022676"/>
    </source>
</evidence>
<gene>
    <name evidence="22" type="ORF">SAMN04488505_113174</name>
</gene>
<feature type="compositionally biased region" description="Pro residues" evidence="18">
    <location>
        <begin position="785"/>
        <end position="795"/>
    </location>
</feature>
<dbReference type="GO" id="GO:0005886">
    <property type="term" value="C:plasma membrane"/>
    <property type="evidence" value="ECO:0007669"/>
    <property type="project" value="UniProtKB-SubCell"/>
</dbReference>
<comment type="catalytic activity">
    <reaction evidence="16">
        <text>Preferential cleavage: (Ac)2-L-Lys-D-Ala-|-D-Ala. Also transpeptidation of peptidyl-alanyl moieties that are N-acyl substituents of D-alanine.</text>
        <dbReference type="EC" id="3.4.16.4"/>
    </reaction>
</comment>
<evidence type="ECO:0000256" key="11">
    <source>
        <dbReference type="ARBA" id="ARBA00022960"/>
    </source>
</evidence>
<dbReference type="InterPro" id="IPR012338">
    <property type="entry name" value="Beta-lactam/transpept-like"/>
</dbReference>
<dbReference type="GO" id="GO:0009002">
    <property type="term" value="F:serine-type D-Ala-D-Ala carboxypeptidase activity"/>
    <property type="evidence" value="ECO:0007669"/>
    <property type="project" value="UniProtKB-EC"/>
</dbReference>
<evidence type="ECO:0000259" key="20">
    <source>
        <dbReference type="Pfam" id="PF00905"/>
    </source>
</evidence>
<dbReference type="GO" id="GO:0071555">
    <property type="term" value="P:cell wall organization"/>
    <property type="evidence" value="ECO:0007669"/>
    <property type="project" value="UniProtKB-KW"/>
</dbReference>
<comment type="pathway">
    <text evidence="2">Cell wall biogenesis; peptidoglycan biosynthesis.</text>
</comment>
<dbReference type="GO" id="GO:0008955">
    <property type="term" value="F:peptidoglycan glycosyltransferase activity"/>
    <property type="evidence" value="ECO:0007669"/>
    <property type="project" value="UniProtKB-EC"/>
</dbReference>
<comment type="similarity">
    <text evidence="3">In the C-terminal section; belongs to the transpeptidase family.</text>
</comment>
<evidence type="ECO:0000256" key="10">
    <source>
        <dbReference type="ARBA" id="ARBA00022801"/>
    </source>
</evidence>
<dbReference type="InterPro" id="IPR001264">
    <property type="entry name" value="Glyco_trans_51"/>
</dbReference>
<dbReference type="OrthoDB" id="9766909at2"/>
<dbReference type="InterPro" id="IPR050396">
    <property type="entry name" value="Glycosyltr_51/Transpeptidase"/>
</dbReference>
<dbReference type="Pfam" id="PF00905">
    <property type="entry name" value="Transpeptidase"/>
    <property type="match status" value="1"/>
</dbReference>
<dbReference type="Gene3D" id="1.10.3810.10">
    <property type="entry name" value="Biosynthetic peptidoglycan transglycosylase-like"/>
    <property type="match status" value="1"/>
</dbReference>
<evidence type="ECO:0000256" key="2">
    <source>
        <dbReference type="ARBA" id="ARBA00004752"/>
    </source>
</evidence>
<dbReference type="InterPro" id="IPR023346">
    <property type="entry name" value="Lysozyme-like_dom_sf"/>
</dbReference>
<evidence type="ECO:0000256" key="12">
    <source>
        <dbReference type="ARBA" id="ARBA00022984"/>
    </source>
</evidence>
<evidence type="ECO:0000256" key="17">
    <source>
        <dbReference type="ARBA" id="ARBA00049902"/>
    </source>
</evidence>
<dbReference type="GO" id="GO:0008658">
    <property type="term" value="F:penicillin binding"/>
    <property type="evidence" value="ECO:0007669"/>
    <property type="project" value="InterPro"/>
</dbReference>
<keyword evidence="9" id="KW-0808">Transferase</keyword>
<dbReference type="Pfam" id="PF00912">
    <property type="entry name" value="Transgly"/>
    <property type="match status" value="1"/>
</dbReference>
<proteinExistence type="inferred from homology"/>